<reference evidence="2" key="1">
    <citation type="submission" date="2020-07" db="EMBL/GenBank/DDBJ databases">
        <authorList>
            <person name="Ferguson B K."/>
        </authorList>
    </citation>
    <scope>NUCLEOTIDE SEQUENCE</scope>
    <source>
        <strain evidence="2">L06</strain>
    </source>
</reference>
<organism evidence="2">
    <name type="scientific">Bracon brevicornis</name>
    <dbReference type="NCBI Taxonomy" id="1563983"/>
    <lineage>
        <taxon>Eukaryota</taxon>
        <taxon>Metazoa</taxon>
        <taxon>Ecdysozoa</taxon>
        <taxon>Arthropoda</taxon>
        <taxon>Hexapoda</taxon>
        <taxon>Insecta</taxon>
        <taxon>Pterygota</taxon>
        <taxon>Neoptera</taxon>
        <taxon>Endopterygota</taxon>
        <taxon>Hymenoptera</taxon>
        <taxon>Apocrita</taxon>
        <taxon>Ichneumonoidea</taxon>
        <taxon>Braconidae</taxon>
        <taxon>Braconinae</taxon>
        <taxon>Bracon</taxon>
    </lineage>
</organism>
<evidence type="ECO:0000313" key="2">
    <source>
        <dbReference type="EMBL" id="CAD1552420.1"/>
    </source>
</evidence>
<dbReference type="EMBL" id="CADCXW020000017">
    <property type="protein sequence ID" value="CAD1552420.1"/>
    <property type="molecule type" value="Genomic_DNA"/>
</dbReference>
<feature type="compositionally biased region" description="Basic and acidic residues" evidence="1">
    <location>
        <begin position="378"/>
        <end position="388"/>
    </location>
</feature>
<feature type="compositionally biased region" description="Basic and acidic residues" evidence="1">
    <location>
        <begin position="261"/>
        <end position="276"/>
    </location>
</feature>
<feature type="region of interest" description="Disordered" evidence="1">
    <location>
        <begin position="260"/>
        <end position="302"/>
    </location>
</feature>
<gene>
    <name evidence="2" type="ORF">BBRV_LOCUS54910</name>
</gene>
<feature type="region of interest" description="Disordered" evidence="1">
    <location>
        <begin position="359"/>
        <end position="411"/>
    </location>
</feature>
<feature type="compositionally biased region" description="Polar residues" evidence="1">
    <location>
        <begin position="365"/>
        <end position="377"/>
    </location>
</feature>
<proteinExistence type="predicted"/>
<accession>A0A6V7JNL0</accession>
<feature type="compositionally biased region" description="Basic and acidic residues" evidence="1">
    <location>
        <begin position="576"/>
        <end position="592"/>
    </location>
</feature>
<feature type="compositionally biased region" description="Polar residues" evidence="1">
    <location>
        <begin position="395"/>
        <end position="411"/>
    </location>
</feature>
<name>A0A6V7JNL0_9HYME</name>
<feature type="region of interest" description="Disordered" evidence="1">
    <location>
        <begin position="576"/>
        <end position="625"/>
    </location>
</feature>
<sequence length="687" mass="76822">MSRQQEIEEEETRRSEEELLNSRKLEPIYDETPLIVRPGGKKPKLPKVSVAIDATPATRTESILNQIPIELAKDMEAMGENAEDMTEYESNYVEPQMTPQVVVIEHHHSRSDPLPMNNVIKGIKPNFSTLSRTYESDSGSASSLYAKINPKLKSRLPQFAQRELLEEEISNDTCDGLETPKPNDDDIYSRIPKMTTFGVTNGDINVTSCDPIKEREVISPEEALKTIKRRNYPKVLPDIEKRRSLPAPNTLYSCKPLGNTLKDHRQGPHPSCKDEGPPVPPPRLFGTSKSLDLPEEDETPVTTNLHVGPLLKRQDSLGKNHSDTSIIDSIARVAMDAQQVLSDHRDEYMEMTPNAKCPVHGKPSIFSNQGNASSTSRSVDDLDRKIDSSDWYPKPSSTENSKSLSKMSLPNVSVGNPNWYRTMRKAKDIANPYVQYGEPENDKMYHQIIPKEPRIVITPRKDIPGKDPTLPQLIVNPNPLVPSSTAQQSHLDNLSRSNEVYSTPKGSVTPSESSLNVTRFDRHEPQIVIAPAAGTLKQPKIIIKPTTNSHRYRERNIPKVSAIPSPEAIPNFQFNEKDSKTVDELKSSDKPPIKKKPNVSRIPSFTKRREEHSTSDQTNPGIYPEKVEIVQRVNDSTSTEVSIPLCSDNKSSIPTLRKDSVTPEFGNNAGNLDSNTNTIKRKPVGKK</sequence>
<feature type="compositionally biased region" description="Polar residues" evidence="1">
    <location>
        <begin position="668"/>
        <end position="678"/>
    </location>
</feature>
<dbReference type="AlphaFoldDB" id="A0A6V7JNL0"/>
<protein>
    <submittedName>
        <fullName evidence="2">Uncharacterized protein</fullName>
    </submittedName>
</protein>
<evidence type="ECO:0000256" key="1">
    <source>
        <dbReference type="SAM" id="MobiDB-lite"/>
    </source>
</evidence>
<feature type="region of interest" description="Disordered" evidence="1">
    <location>
        <begin position="637"/>
        <end position="687"/>
    </location>
</feature>